<keyword evidence="3" id="KW-1185">Reference proteome</keyword>
<comment type="caution">
    <text evidence="2">The sequence shown here is derived from an EMBL/GenBank/DDBJ whole genome shotgun (WGS) entry which is preliminary data.</text>
</comment>
<dbReference type="EMBL" id="CYZR01000001">
    <property type="protein sequence ID" value="CUN45131.1"/>
    <property type="molecule type" value="Genomic_DNA"/>
</dbReference>
<name>A0ABP2ALT3_SARVE</name>
<evidence type="ECO:0000313" key="2">
    <source>
        <dbReference type="EMBL" id="CUN45131.1"/>
    </source>
</evidence>
<dbReference type="RefSeq" id="WP_055257078.1">
    <property type="nucleotide sequence ID" value="NZ_BCMV01000040.1"/>
</dbReference>
<keyword evidence="1" id="KW-0175">Coiled coil</keyword>
<accession>A0ABP2ALT3</accession>
<evidence type="ECO:0000313" key="3">
    <source>
        <dbReference type="Proteomes" id="UP000095488"/>
    </source>
</evidence>
<feature type="coiled-coil region" evidence="1">
    <location>
        <begin position="50"/>
        <end position="263"/>
    </location>
</feature>
<gene>
    <name evidence="2" type="ORF">ERS852473_00176</name>
</gene>
<evidence type="ECO:0000256" key="1">
    <source>
        <dbReference type="SAM" id="Coils"/>
    </source>
</evidence>
<reference evidence="2 3" key="1">
    <citation type="submission" date="2015-09" db="EMBL/GenBank/DDBJ databases">
        <authorList>
            <consortium name="Pathogen Informatics"/>
            <person name="Wu L."/>
            <person name="Ma J."/>
        </authorList>
    </citation>
    <scope>NUCLEOTIDE SEQUENCE [LARGE SCALE GENOMIC DNA]</scope>
    <source>
        <strain evidence="2 3">2789STDY5834858</strain>
    </source>
</reference>
<organism evidence="2 3">
    <name type="scientific">Sarcina ventriculi</name>
    <name type="common">Clostridium ventriculi</name>
    <dbReference type="NCBI Taxonomy" id="1267"/>
    <lineage>
        <taxon>Bacteria</taxon>
        <taxon>Bacillati</taxon>
        <taxon>Bacillota</taxon>
        <taxon>Clostridia</taxon>
        <taxon>Eubacteriales</taxon>
        <taxon>Clostridiaceae</taxon>
        <taxon>Sarcina</taxon>
    </lineage>
</organism>
<protein>
    <submittedName>
        <fullName evidence="2">Chromosome segregation protein SMC</fullName>
    </submittedName>
</protein>
<sequence length="278" mass="32882">MAEKSLDIKTMEIVKELSDRGVSNADIGNILGVSDNVINDIAEGKYDVKLREIKEDYVELKSDYESLKILYERLGEKLNLVANEAMESKKALVDKEREYSELQREVLFMKQDKKRIEFYCSKATDESKELKSKVDILNKEIIEAVNTSTILENQVFNLERDKVDLKQEEVQKYNKLRDEKRELEKEIIDIKSELNIKDNKILDVEKENIRLNSKIKSQLEELEMKDERIKDLEDELEESNENIAEIEEQNIMLEKHIKKINEKKFMGLFKKRERDKEE</sequence>
<proteinExistence type="predicted"/>
<dbReference type="Proteomes" id="UP000095488">
    <property type="component" value="Unassembled WGS sequence"/>
</dbReference>